<keyword evidence="8" id="KW-1185">Reference proteome</keyword>
<feature type="repeat" description="NHL" evidence="6">
    <location>
        <begin position="473"/>
        <end position="493"/>
    </location>
</feature>
<dbReference type="InterPro" id="IPR047153">
    <property type="entry name" value="TRIM45/56/19-like"/>
</dbReference>
<keyword evidence="2" id="KW-0677">Repeat</keyword>
<dbReference type="SUPFAM" id="SSF101898">
    <property type="entry name" value="NHL repeat"/>
    <property type="match status" value="1"/>
</dbReference>
<name>A0A3Q0IPD7_DIACI</name>
<dbReference type="STRING" id="121845.A0A3Q0IPD7"/>
<dbReference type="GeneID" id="103504987"/>
<dbReference type="PANTHER" id="PTHR25462">
    <property type="entry name" value="BONUS, ISOFORM C-RELATED"/>
    <property type="match status" value="1"/>
</dbReference>
<evidence type="ECO:0000313" key="9">
    <source>
        <dbReference type="RefSeq" id="XP_026676190.1"/>
    </source>
</evidence>
<feature type="repeat" description="NHL" evidence="6">
    <location>
        <begin position="618"/>
        <end position="661"/>
    </location>
</feature>
<dbReference type="SMART" id="SM00336">
    <property type="entry name" value="BBOX"/>
    <property type="match status" value="4"/>
</dbReference>
<dbReference type="InterPro" id="IPR000315">
    <property type="entry name" value="Znf_B-box"/>
</dbReference>
<accession>A0A3Q0IPD7</accession>
<dbReference type="SUPFAM" id="SSF57845">
    <property type="entry name" value="B-box zinc-binding domain"/>
    <property type="match status" value="2"/>
</dbReference>
<feature type="domain" description="B box-type" evidence="7">
    <location>
        <begin position="37"/>
        <end position="84"/>
    </location>
</feature>
<feature type="domain" description="B box-type" evidence="7">
    <location>
        <begin position="268"/>
        <end position="315"/>
    </location>
</feature>
<evidence type="ECO:0000256" key="4">
    <source>
        <dbReference type="ARBA" id="ARBA00022833"/>
    </source>
</evidence>
<dbReference type="Proteomes" id="UP000079169">
    <property type="component" value="Unplaced"/>
</dbReference>
<dbReference type="CDD" id="cd19796">
    <property type="entry name" value="Bbox2_TRIM71_C-VII"/>
    <property type="match status" value="2"/>
</dbReference>
<proteinExistence type="predicted"/>
<dbReference type="Pfam" id="PF00643">
    <property type="entry name" value="zf-B_box"/>
    <property type="match status" value="2"/>
</dbReference>
<dbReference type="PaxDb" id="121845-A0A3Q0IPD7"/>
<evidence type="ECO:0000259" key="7">
    <source>
        <dbReference type="PROSITE" id="PS50119"/>
    </source>
</evidence>
<evidence type="ECO:0000256" key="3">
    <source>
        <dbReference type="ARBA" id="ARBA00022771"/>
    </source>
</evidence>
<dbReference type="AlphaFoldDB" id="A0A3Q0IPD7"/>
<keyword evidence="4" id="KW-0862">Zinc</keyword>
<dbReference type="KEGG" id="dci:103504987"/>
<feature type="domain" description="B box-type" evidence="7">
    <location>
        <begin position="362"/>
        <end position="403"/>
    </location>
</feature>
<dbReference type="GO" id="GO:0008270">
    <property type="term" value="F:zinc ion binding"/>
    <property type="evidence" value="ECO:0007669"/>
    <property type="project" value="UniProtKB-KW"/>
</dbReference>
<dbReference type="InterPro" id="IPR001258">
    <property type="entry name" value="NHL_repeat"/>
</dbReference>
<evidence type="ECO:0000256" key="2">
    <source>
        <dbReference type="ARBA" id="ARBA00022737"/>
    </source>
</evidence>
<dbReference type="RefSeq" id="XP_026676190.1">
    <property type="nucleotide sequence ID" value="XM_026820389.1"/>
</dbReference>
<dbReference type="Gene3D" id="3.30.160.60">
    <property type="entry name" value="Classic Zinc Finger"/>
    <property type="match status" value="2"/>
</dbReference>
<sequence>MTTSASCYSAEGSQNTSLLSSICTLDENFFSNLLEDSTDSFCSNCSEGSKVTSQCQDCKEILCDTCVQAHLRVRLTKDHHIVRFTSESRGGLRQSENVNIPPAFLHNRVSCSSSSPDSLSSASSSVNSFMMNLSHCERHPSELIRLYCDTCFVPICTDCVKKEHWNHNFLYIQDAVEGSKSGSIKLLNEARSDLQVVRDNVEQRQRLLDAINLRAYSVSKDVKAMFYRFQMALEQRESELLSGSQNTSLLSSICTLDENFFSNLLEDSTDSFCSNCSEGSKVTSQCQDCKEILCDTCVQAHLRVRLTKDHHIVRFASESRGGLRQSENVNIPPAFLHNRVSCSSSSPDSLSSASSSVNSFMMNLSHCERHPSELIRLYCDTCFVPICTDCVKKEHWNHNFLYIQDAVEGSKSGSIKLLNEARSDLQVVRDNVEQRQRLLDAINLRAYSVSKDVKAMFYRFQMALEQRESELLSDCQIVVSDTRNHRIQLFTSEGKGVYASLIVVSDTRNHRIQLFTSEGIFLKKYGFENSITMWKHFDHPRGVCFGVRGSVVITDFNNHRIFVVDADFKSSRFIGGEGSGKAQFVRPQGIFVDREGNIYVADSRNNRVQIFDQEGAFLEHFGVTGKEPGQLDRPSGICLDGDGNIIVVDFGNNRIQIFKNRVLLSNN</sequence>
<reference evidence="9" key="1">
    <citation type="submission" date="2025-08" db="UniProtKB">
        <authorList>
            <consortium name="RefSeq"/>
        </authorList>
    </citation>
    <scope>IDENTIFICATION</scope>
</reference>
<gene>
    <name evidence="9" type="primary">LOC103504987</name>
</gene>
<evidence type="ECO:0000256" key="1">
    <source>
        <dbReference type="ARBA" id="ARBA00022723"/>
    </source>
</evidence>
<evidence type="ECO:0000313" key="8">
    <source>
        <dbReference type="Proteomes" id="UP000079169"/>
    </source>
</evidence>
<protein>
    <submittedName>
        <fullName evidence="9">E3 ubiquitin-protein ligase TRIM71-like</fullName>
    </submittedName>
</protein>
<feature type="repeat" description="NHL" evidence="6">
    <location>
        <begin position="534"/>
        <end position="567"/>
    </location>
</feature>
<dbReference type="Pfam" id="PF01436">
    <property type="entry name" value="NHL"/>
    <property type="match status" value="3"/>
</dbReference>
<keyword evidence="3 5" id="KW-0863">Zinc-finger</keyword>
<dbReference type="PROSITE" id="PS51125">
    <property type="entry name" value="NHL"/>
    <property type="match status" value="4"/>
</dbReference>
<dbReference type="InterPro" id="IPR011042">
    <property type="entry name" value="6-blade_b-propeller_TolB-like"/>
</dbReference>
<feature type="repeat" description="NHL" evidence="6">
    <location>
        <begin position="571"/>
        <end position="614"/>
    </location>
</feature>
<dbReference type="PROSITE" id="PS50119">
    <property type="entry name" value="ZF_BBOX"/>
    <property type="match status" value="4"/>
</dbReference>
<dbReference type="PANTHER" id="PTHR25462:SF296">
    <property type="entry name" value="MEIOTIC P26, ISOFORM F"/>
    <property type="match status" value="1"/>
</dbReference>
<keyword evidence="1" id="KW-0479">Metal-binding</keyword>
<organism evidence="8 9">
    <name type="scientific">Diaphorina citri</name>
    <name type="common">Asian citrus psyllid</name>
    <dbReference type="NCBI Taxonomy" id="121845"/>
    <lineage>
        <taxon>Eukaryota</taxon>
        <taxon>Metazoa</taxon>
        <taxon>Ecdysozoa</taxon>
        <taxon>Arthropoda</taxon>
        <taxon>Hexapoda</taxon>
        <taxon>Insecta</taxon>
        <taxon>Pterygota</taxon>
        <taxon>Neoptera</taxon>
        <taxon>Paraneoptera</taxon>
        <taxon>Hemiptera</taxon>
        <taxon>Sternorrhyncha</taxon>
        <taxon>Psylloidea</taxon>
        <taxon>Psyllidae</taxon>
        <taxon>Diaphorininae</taxon>
        <taxon>Diaphorina</taxon>
    </lineage>
</organism>
<evidence type="ECO:0000256" key="5">
    <source>
        <dbReference type="PROSITE-ProRule" id="PRU00024"/>
    </source>
</evidence>
<dbReference type="FunFam" id="2.120.10.30:FF:000013">
    <property type="entry name" value="E3 ubiquitin-protein ligase TRIM71"/>
    <property type="match status" value="1"/>
</dbReference>
<evidence type="ECO:0000256" key="6">
    <source>
        <dbReference type="PROSITE-ProRule" id="PRU00504"/>
    </source>
</evidence>
<feature type="domain" description="B box-type" evidence="7">
    <location>
        <begin position="131"/>
        <end position="172"/>
    </location>
</feature>
<dbReference type="Gene3D" id="2.120.10.30">
    <property type="entry name" value="TolB, C-terminal domain"/>
    <property type="match status" value="2"/>
</dbReference>